<dbReference type="Pfam" id="PF13855">
    <property type="entry name" value="LRR_8"/>
    <property type="match status" value="1"/>
</dbReference>
<evidence type="ECO:0000256" key="1">
    <source>
        <dbReference type="ARBA" id="ARBA00022614"/>
    </source>
</evidence>
<dbReference type="InterPro" id="IPR032675">
    <property type="entry name" value="LRR_dom_sf"/>
</dbReference>
<dbReference type="PANTHER" id="PTHR47114:SF2">
    <property type="entry name" value="OLIGODENDROCYTE-MYELIN GLYCOPROTEIN"/>
    <property type="match status" value="1"/>
</dbReference>
<evidence type="ECO:0000256" key="2">
    <source>
        <dbReference type="ARBA" id="ARBA00022737"/>
    </source>
</evidence>
<reference evidence="3" key="1">
    <citation type="journal article" date="2019" name="MBio">
        <title>Virus Genomes from Deep Sea Sediments Expand the Ocean Megavirome and Support Independent Origins of Viral Gigantism.</title>
        <authorList>
            <person name="Backstrom D."/>
            <person name="Yutin N."/>
            <person name="Jorgensen S.L."/>
            <person name="Dharamshi J."/>
            <person name="Homa F."/>
            <person name="Zaremba-Niedwiedzka K."/>
            <person name="Spang A."/>
            <person name="Wolf Y.I."/>
            <person name="Koonin E.V."/>
            <person name="Ettema T.J."/>
        </authorList>
    </citation>
    <scope>NUCLEOTIDE SEQUENCE</scope>
</reference>
<dbReference type="SMART" id="SM00364">
    <property type="entry name" value="LRR_BAC"/>
    <property type="match status" value="5"/>
</dbReference>
<accession>A0A481Z0D8</accession>
<protein>
    <submittedName>
        <fullName evidence="3">Leucine rich repeat protein</fullName>
    </submittedName>
</protein>
<name>A0A481Z0D8_9VIRU</name>
<gene>
    <name evidence="3" type="ORF">LCMiAC01_02040</name>
</gene>
<dbReference type="PANTHER" id="PTHR47114">
    <property type="match status" value="1"/>
</dbReference>
<evidence type="ECO:0000313" key="3">
    <source>
        <dbReference type="EMBL" id="QBK88527.1"/>
    </source>
</evidence>
<keyword evidence="1" id="KW-0433">Leucine-rich repeat</keyword>
<dbReference type="Gene3D" id="3.80.10.10">
    <property type="entry name" value="Ribonuclease Inhibitor"/>
    <property type="match status" value="2"/>
</dbReference>
<proteinExistence type="predicted"/>
<dbReference type="SUPFAM" id="SSF52058">
    <property type="entry name" value="L domain-like"/>
    <property type="match status" value="1"/>
</dbReference>
<dbReference type="EMBL" id="MK500391">
    <property type="protein sequence ID" value="QBK88527.1"/>
    <property type="molecule type" value="Genomic_DNA"/>
</dbReference>
<keyword evidence="2" id="KW-0677">Repeat</keyword>
<dbReference type="InterPro" id="IPR051071">
    <property type="entry name" value="LRR-bact_E3_ubiq_ligases"/>
</dbReference>
<dbReference type="PROSITE" id="PS51450">
    <property type="entry name" value="LRR"/>
    <property type="match status" value="1"/>
</dbReference>
<dbReference type="InterPro" id="IPR001611">
    <property type="entry name" value="Leu-rich_rpt"/>
</dbReference>
<sequence length="409" mass="47328">MIKSLLLYITKYITKAKAMINPEVCTTIVPITIPEIVPETIQEVAQTSKIVYYSRRNLETELELCKKKKLPKLYLSNKNLTEIPTELKEYTWVTNLMLRCNNITKIDRDSLPPNLEILDVDQNDIKSISPDDIHDKIINLSAEHNNIETFDGTLFYGLLKLSLSRNKMINFIAFPPKVTECELSYNTLTNLPEYNDSLISLDIEGNNLSELGKQNTNIEEIDCSNNEFVKFPKFSNSIKKINISSNIINTIDIPFPDSLEEFACTNCELRSITVAFPQSIKIIDVENNYLKKMIDLPSSVKDVNVSNNYISELGYIPISVIDLDCSNNKIKRIQPILKNRDTLTLVDYGNEYENECTYYYNNNRQTHYSYYNSGYNQYYQMGYRRWNMGNTNATNTNPYYIKNTRHVTI</sequence>
<organism evidence="3">
    <name type="scientific">Mimivirus LCMiAC01</name>
    <dbReference type="NCBI Taxonomy" id="2506608"/>
    <lineage>
        <taxon>Viruses</taxon>
        <taxon>Varidnaviria</taxon>
        <taxon>Bamfordvirae</taxon>
        <taxon>Nucleocytoviricota</taxon>
        <taxon>Megaviricetes</taxon>
        <taxon>Imitervirales</taxon>
        <taxon>Mimiviridae</taxon>
        <taxon>Klosneuvirinae</taxon>
    </lineage>
</organism>